<accession>A0A834PGG6</accession>
<evidence type="ECO:0000256" key="1">
    <source>
        <dbReference type="SAM" id="MobiDB-lite"/>
    </source>
</evidence>
<proteinExistence type="predicted"/>
<dbReference type="AlphaFoldDB" id="A0A834PGG6"/>
<reference evidence="2" key="1">
    <citation type="journal article" date="2020" name="G3 (Bethesda)">
        <title>High-Quality Assemblies for Three Invasive Social Wasps from the &lt;i&gt;Vespula&lt;/i&gt; Genus.</title>
        <authorList>
            <person name="Harrop T.W.R."/>
            <person name="Guhlin J."/>
            <person name="McLaughlin G.M."/>
            <person name="Permina E."/>
            <person name="Stockwell P."/>
            <person name="Gilligan J."/>
            <person name="Le Lec M.F."/>
            <person name="Gruber M.A.M."/>
            <person name="Quinn O."/>
            <person name="Lovegrove M."/>
            <person name="Duncan E.J."/>
            <person name="Remnant E.J."/>
            <person name="Van Eeckhoven J."/>
            <person name="Graham B."/>
            <person name="Knapp R.A."/>
            <person name="Langford K.W."/>
            <person name="Kronenberg Z."/>
            <person name="Press M.O."/>
            <person name="Eacker S.M."/>
            <person name="Wilson-Rankin E.E."/>
            <person name="Purcell J."/>
            <person name="Lester P.J."/>
            <person name="Dearden P.K."/>
        </authorList>
    </citation>
    <scope>NUCLEOTIDE SEQUENCE</scope>
    <source>
        <strain evidence="2">Volc-1</strain>
    </source>
</reference>
<protein>
    <submittedName>
        <fullName evidence="2">Uncharacterized protein</fullName>
    </submittedName>
</protein>
<gene>
    <name evidence="2" type="ORF">H0235_001739</name>
</gene>
<evidence type="ECO:0000313" key="2">
    <source>
        <dbReference type="EMBL" id="KAF7439348.1"/>
    </source>
</evidence>
<dbReference type="EMBL" id="JACSDY010000001">
    <property type="protein sequence ID" value="KAF7439348.1"/>
    <property type="molecule type" value="Genomic_DNA"/>
</dbReference>
<evidence type="ECO:0000313" key="3">
    <source>
        <dbReference type="Proteomes" id="UP000600918"/>
    </source>
</evidence>
<comment type="caution">
    <text evidence="2">The sequence shown here is derived from an EMBL/GenBank/DDBJ whole genome shotgun (WGS) entry which is preliminary data.</text>
</comment>
<name>A0A834PGG6_VESPE</name>
<organism evidence="2 3">
    <name type="scientific">Vespula pensylvanica</name>
    <name type="common">Western yellow jacket</name>
    <name type="synonym">Wasp</name>
    <dbReference type="NCBI Taxonomy" id="30213"/>
    <lineage>
        <taxon>Eukaryota</taxon>
        <taxon>Metazoa</taxon>
        <taxon>Ecdysozoa</taxon>
        <taxon>Arthropoda</taxon>
        <taxon>Hexapoda</taxon>
        <taxon>Insecta</taxon>
        <taxon>Pterygota</taxon>
        <taxon>Neoptera</taxon>
        <taxon>Endopterygota</taxon>
        <taxon>Hymenoptera</taxon>
        <taxon>Apocrita</taxon>
        <taxon>Aculeata</taxon>
        <taxon>Vespoidea</taxon>
        <taxon>Vespidae</taxon>
        <taxon>Vespinae</taxon>
        <taxon>Vespula</taxon>
    </lineage>
</organism>
<feature type="region of interest" description="Disordered" evidence="1">
    <location>
        <begin position="56"/>
        <end position="88"/>
    </location>
</feature>
<sequence>MRKSPRPSCPSYVIRLLKYQSQHFTLYTSFRAGVAPILTLLLCLDEVIKDARAISGASRPDEQAENRQTPGAAPLHPLCTRAPPGKSA</sequence>
<dbReference type="Proteomes" id="UP000600918">
    <property type="component" value="Unassembled WGS sequence"/>
</dbReference>
<keyword evidence="3" id="KW-1185">Reference proteome</keyword>